<proteinExistence type="inferred from homology"/>
<dbReference type="InterPro" id="IPR003593">
    <property type="entry name" value="AAA+_ATPase"/>
</dbReference>
<organism evidence="11 12">
    <name type="scientific">Microbacterium aquimaris</name>
    <dbReference type="NCBI Taxonomy" id="459816"/>
    <lineage>
        <taxon>Bacteria</taxon>
        <taxon>Bacillati</taxon>
        <taxon>Actinomycetota</taxon>
        <taxon>Actinomycetes</taxon>
        <taxon>Micrococcales</taxon>
        <taxon>Microbacteriaceae</taxon>
        <taxon>Microbacterium</taxon>
    </lineage>
</organism>
<accession>A0ABU5N5C7</accession>
<dbReference type="Pfam" id="PF00005">
    <property type="entry name" value="ABC_tran"/>
    <property type="match status" value="1"/>
</dbReference>
<dbReference type="RefSeq" id="WP_194423915.1">
    <property type="nucleotide sequence ID" value="NZ_BAAAPT010000001.1"/>
</dbReference>
<dbReference type="Proteomes" id="UP001291912">
    <property type="component" value="Unassembled WGS sequence"/>
</dbReference>
<comment type="caution">
    <text evidence="11">The sequence shown here is derived from an EMBL/GenBank/DDBJ whole genome shotgun (WGS) entry which is preliminary data.</text>
</comment>
<dbReference type="CDD" id="cd03257">
    <property type="entry name" value="ABC_NikE_OppD_transporters"/>
    <property type="match status" value="1"/>
</dbReference>
<dbReference type="EMBL" id="JAWJYN010000001">
    <property type="protein sequence ID" value="MDZ8161276.1"/>
    <property type="molecule type" value="Genomic_DNA"/>
</dbReference>
<dbReference type="PANTHER" id="PTHR43297:SF14">
    <property type="entry name" value="ATPASE AAA-TYPE CORE DOMAIN-CONTAINING PROTEIN"/>
    <property type="match status" value="1"/>
</dbReference>
<keyword evidence="5" id="KW-0997">Cell inner membrane</keyword>
<evidence type="ECO:0000256" key="6">
    <source>
        <dbReference type="ARBA" id="ARBA00022741"/>
    </source>
</evidence>
<protein>
    <submittedName>
        <fullName evidence="11">ABC transporter ATP-binding protein</fullName>
    </submittedName>
</protein>
<keyword evidence="6" id="KW-0547">Nucleotide-binding</keyword>
<evidence type="ECO:0000256" key="2">
    <source>
        <dbReference type="ARBA" id="ARBA00005417"/>
    </source>
</evidence>
<comment type="subcellular location">
    <subcellularLocation>
        <location evidence="1">Cell membrane</location>
        <topology evidence="1">Peripheral membrane protein</topology>
    </subcellularLocation>
</comment>
<sequence>MTSPERDSERPPVTTRADHPDLLEVDGLAVRYGDSARRAVNDVTFAVRAGERVAIVGESGSGKTTLALALAGFLVDPSADISARSIRFDGHTLTRRVSVGVPRKTSGLTMVFQDAMTSLDPVWTIGSQFHAVMRNAPSRVPKNERRTRIDYWLDRVGLRDHDRVLGAKPYELSGGMRQRAMLALALCGRPRMLIADEPTSALDASLARDVMDLMVELTEESRTALLIVTHDIELCQQYADRVLVMLEGNMVDDIPVNELGYGNRHPYTEGLLRCTPTLGSANLDFLPTIAAAERATW</sequence>
<keyword evidence="9" id="KW-0472">Membrane</keyword>
<evidence type="ECO:0000256" key="4">
    <source>
        <dbReference type="ARBA" id="ARBA00022475"/>
    </source>
</evidence>
<gene>
    <name evidence="11" type="ORF">R2Q92_05455</name>
</gene>
<dbReference type="InterPro" id="IPR003439">
    <property type="entry name" value="ABC_transporter-like_ATP-bd"/>
</dbReference>
<keyword evidence="7 11" id="KW-0067">ATP-binding</keyword>
<dbReference type="InterPro" id="IPR027417">
    <property type="entry name" value="P-loop_NTPase"/>
</dbReference>
<evidence type="ECO:0000256" key="5">
    <source>
        <dbReference type="ARBA" id="ARBA00022519"/>
    </source>
</evidence>
<evidence type="ECO:0000256" key="9">
    <source>
        <dbReference type="ARBA" id="ARBA00023136"/>
    </source>
</evidence>
<evidence type="ECO:0000256" key="1">
    <source>
        <dbReference type="ARBA" id="ARBA00004202"/>
    </source>
</evidence>
<dbReference type="GO" id="GO:0005524">
    <property type="term" value="F:ATP binding"/>
    <property type="evidence" value="ECO:0007669"/>
    <property type="project" value="UniProtKB-KW"/>
</dbReference>
<dbReference type="SUPFAM" id="SSF52540">
    <property type="entry name" value="P-loop containing nucleoside triphosphate hydrolases"/>
    <property type="match status" value="1"/>
</dbReference>
<evidence type="ECO:0000313" key="11">
    <source>
        <dbReference type="EMBL" id="MDZ8161276.1"/>
    </source>
</evidence>
<comment type="similarity">
    <text evidence="2">Belongs to the ABC transporter superfamily.</text>
</comment>
<keyword evidence="8" id="KW-1278">Translocase</keyword>
<dbReference type="PROSITE" id="PS50893">
    <property type="entry name" value="ABC_TRANSPORTER_2"/>
    <property type="match status" value="1"/>
</dbReference>
<name>A0ABU5N5C7_9MICO</name>
<evidence type="ECO:0000256" key="7">
    <source>
        <dbReference type="ARBA" id="ARBA00022840"/>
    </source>
</evidence>
<dbReference type="PANTHER" id="PTHR43297">
    <property type="entry name" value="OLIGOPEPTIDE TRANSPORT ATP-BINDING PROTEIN APPD"/>
    <property type="match status" value="1"/>
</dbReference>
<dbReference type="InterPro" id="IPR017871">
    <property type="entry name" value="ABC_transporter-like_CS"/>
</dbReference>
<dbReference type="SMART" id="SM00382">
    <property type="entry name" value="AAA"/>
    <property type="match status" value="1"/>
</dbReference>
<dbReference type="InterPro" id="IPR050388">
    <property type="entry name" value="ABC_Ni/Peptide_Import"/>
</dbReference>
<evidence type="ECO:0000256" key="3">
    <source>
        <dbReference type="ARBA" id="ARBA00022448"/>
    </source>
</evidence>
<dbReference type="Gene3D" id="3.40.50.300">
    <property type="entry name" value="P-loop containing nucleotide triphosphate hydrolases"/>
    <property type="match status" value="1"/>
</dbReference>
<evidence type="ECO:0000256" key="8">
    <source>
        <dbReference type="ARBA" id="ARBA00022967"/>
    </source>
</evidence>
<dbReference type="PROSITE" id="PS00211">
    <property type="entry name" value="ABC_TRANSPORTER_1"/>
    <property type="match status" value="1"/>
</dbReference>
<reference evidence="11 12" key="1">
    <citation type="submission" date="2023-10" db="EMBL/GenBank/DDBJ databases">
        <title>Microbacterium xanthum sp. nov., isolated from seaweed.</title>
        <authorList>
            <person name="Lee S.D."/>
        </authorList>
    </citation>
    <scope>NUCLEOTIDE SEQUENCE [LARGE SCALE GENOMIC DNA]</scope>
    <source>
        <strain evidence="11 12">KCTC 19124</strain>
    </source>
</reference>
<keyword evidence="12" id="KW-1185">Reference proteome</keyword>
<keyword evidence="3" id="KW-0813">Transport</keyword>
<evidence type="ECO:0000259" key="10">
    <source>
        <dbReference type="PROSITE" id="PS50893"/>
    </source>
</evidence>
<evidence type="ECO:0000313" key="12">
    <source>
        <dbReference type="Proteomes" id="UP001291912"/>
    </source>
</evidence>
<keyword evidence="4" id="KW-1003">Cell membrane</keyword>
<feature type="domain" description="ABC transporter" evidence="10">
    <location>
        <begin position="23"/>
        <end position="272"/>
    </location>
</feature>